<reference evidence="11 12" key="1">
    <citation type="journal article" date="2018" name="Front. Microbiol.">
        <title>Hydrolytic Capabilities as a Key to Environmental Success: Chitinolytic and Cellulolytic Acidobacteria From Acidic Sub-arctic Soils and Boreal Peatlands.</title>
        <authorList>
            <person name="Belova S.E."/>
            <person name="Ravin N.V."/>
            <person name="Pankratov T.A."/>
            <person name="Rakitin A.L."/>
            <person name="Ivanova A.A."/>
            <person name="Beletsky A.V."/>
            <person name="Mardanov A.V."/>
            <person name="Sinninghe Damste J.S."/>
            <person name="Dedysh S.N."/>
        </authorList>
    </citation>
    <scope>NUCLEOTIDE SEQUENCE [LARGE SCALE GENOMIC DNA]</scope>
    <source>
        <strain evidence="11 12">SBC82</strain>
    </source>
</reference>
<keyword evidence="7" id="KW-0520">NAD</keyword>
<feature type="domain" description="FAD/NAD(P)-binding" evidence="9">
    <location>
        <begin position="6"/>
        <end position="329"/>
    </location>
</feature>
<keyword evidence="6" id="KW-0560">Oxidoreductase</keyword>
<dbReference type="Pfam" id="PF22366">
    <property type="entry name" value="NDH2_C"/>
    <property type="match status" value="1"/>
</dbReference>
<evidence type="ECO:0000256" key="5">
    <source>
        <dbReference type="ARBA" id="ARBA00022946"/>
    </source>
</evidence>
<dbReference type="EMBL" id="CP030840">
    <property type="protein sequence ID" value="AXC14019.1"/>
    <property type="molecule type" value="Genomic_DNA"/>
</dbReference>
<dbReference type="InterPro" id="IPR023753">
    <property type="entry name" value="FAD/NAD-binding_dom"/>
</dbReference>
<accession>A0A2Z5G4R8</accession>
<dbReference type="PRINTS" id="PR00368">
    <property type="entry name" value="FADPNR"/>
</dbReference>
<dbReference type="Pfam" id="PF07992">
    <property type="entry name" value="Pyr_redox_2"/>
    <property type="match status" value="1"/>
</dbReference>
<gene>
    <name evidence="11" type="ORF">ACPOL_4751</name>
</gene>
<evidence type="ECO:0000313" key="11">
    <source>
        <dbReference type="EMBL" id="AXC14019.1"/>
    </source>
</evidence>
<dbReference type="GO" id="GO:0050136">
    <property type="term" value="F:NADH dehydrogenase (quinone) (non-electrogenic) activity"/>
    <property type="evidence" value="ECO:0007669"/>
    <property type="project" value="UniProtKB-EC"/>
</dbReference>
<dbReference type="Gene3D" id="3.50.50.100">
    <property type="match status" value="1"/>
</dbReference>
<name>A0A2Z5G4R8_9BACT</name>
<evidence type="ECO:0000256" key="4">
    <source>
        <dbReference type="ARBA" id="ARBA00022827"/>
    </source>
</evidence>
<keyword evidence="12" id="KW-1185">Reference proteome</keyword>
<evidence type="ECO:0000313" key="12">
    <source>
        <dbReference type="Proteomes" id="UP000253606"/>
    </source>
</evidence>
<dbReference type="PANTHER" id="PTHR43706:SF47">
    <property type="entry name" value="EXTERNAL NADH-UBIQUINONE OXIDOREDUCTASE 1, MITOCHONDRIAL-RELATED"/>
    <property type="match status" value="1"/>
</dbReference>
<keyword evidence="5" id="KW-0809">Transit peptide</keyword>
<comment type="catalytic activity">
    <reaction evidence="8">
        <text>a quinone + NADH + H(+) = a quinol + NAD(+)</text>
        <dbReference type="Rhea" id="RHEA:46160"/>
        <dbReference type="ChEBI" id="CHEBI:15378"/>
        <dbReference type="ChEBI" id="CHEBI:24646"/>
        <dbReference type="ChEBI" id="CHEBI:57540"/>
        <dbReference type="ChEBI" id="CHEBI:57945"/>
        <dbReference type="ChEBI" id="CHEBI:132124"/>
        <dbReference type="EC" id="1.6.5.9"/>
    </reaction>
</comment>
<evidence type="ECO:0000259" key="10">
    <source>
        <dbReference type="Pfam" id="PF22366"/>
    </source>
</evidence>
<dbReference type="InterPro" id="IPR036188">
    <property type="entry name" value="FAD/NAD-bd_sf"/>
</dbReference>
<dbReference type="KEGG" id="abas:ACPOL_4751"/>
<dbReference type="PANTHER" id="PTHR43706">
    <property type="entry name" value="NADH DEHYDROGENASE"/>
    <property type="match status" value="1"/>
</dbReference>
<evidence type="ECO:0000256" key="7">
    <source>
        <dbReference type="ARBA" id="ARBA00023027"/>
    </source>
</evidence>
<dbReference type="Proteomes" id="UP000253606">
    <property type="component" value="Chromosome"/>
</dbReference>
<evidence type="ECO:0000256" key="6">
    <source>
        <dbReference type="ARBA" id="ARBA00023002"/>
    </source>
</evidence>
<feature type="domain" description="External alternative NADH-ubiquinone oxidoreductase-like C-terminal" evidence="10">
    <location>
        <begin position="354"/>
        <end position="412"/>
    </location>
</feature>
<proteinExistence type="inferred from homology"/>
<dbReference type="SUPFAM" id="SSF51905">
    <property type="entry name" value="FAD/NAD(P)-binding domain"/>
    <property type="match status" value="2"/>
</dbReference>
<evidence type="ECO:0000259" key="9">
    <source>
        <dbReference type="Pfam" id="PF07992"/>
    </source>
</evidence>
<evidence type="ECO:0000256" key="3">
    <source>
        <dbReference type="ARBA" id="ARBA00022630"/>
    </source>
</evidence>
<evidence type="ECO:0000256" key="2">
    <source>
        <dbReference type="ARBA" id="ARBA00012637"/>
    </source>
</evidence>
<dbReference type="InterPro" id="IPR045024">
    <property type="entry name" value="NDH-2"/>
</dbReference>
<protein>
    <recommendedName>
        <fullName evidence="2">NADH:ubiquinone reductase (non-electrogenic)</fullName>
        <ecNumber evidence="2">1.6.5.9</ecNumber>
    </recommendedName>
</protein>
<dbReference type="EC" id="1.6.5.9" evidence="2"/>
<dbReference type="InterPro" id="IPR054585">
    <property type="entry name" value="NDH2-like_C"/>
</dbReference>
<comment type="similarity">
    <text evidence="1">Belongs to the NADH dehydrogenase family.</text>
</comment>
<sequence length="451" mass="49584">MPQTTKVLILGAGFAGIHVAMKLERLFHGDSNVEITLVSRDNFVLFTPMLHEVAASDLDMTAIVNPVRKMLRRTQFIASDVESINLEKKQVTVSHGLCRHKHAIDYDHLVLALGSVTNFFGLEGLEARALTMKSLEDATKLRSRMLAHLEEADPPCSEVPRASLLTLVVAGGGFAGVETVGGMYDFMMHAIRSYPNLKPEMVRMVLVHPGKYLLPELGEQLGRYTQEKLAKRGIEVRNGVRVTSISDEGVVLSDGSFISTMFVVWTAGTSPSPQVSCLPCQKHGGRVITQPTFELEEWPGVWALGDCASVPDGKGGFHPPTAQHALRQAQTLGGNIAAAIKGTQKKEFSFSTIGQLATIGRRVGVARIFGFQFSGFLAWWMWRTVYLSKLPHWEKRVHVALGWTFDLLFSKDTVQYVSFRTPGSIMPLADSVSVSDRVDTRHGVLTGAEKI</sequence>
<dbReference type="RefSeq" id="WP_161557499.1">
    <property type="nucleotide sequence ID" value="NZ_CP030840.1"/>
</dbReference>
<keyword evidence="3" id="KW-0285">Flavoprotein</keyword>
<dbReference type="AlphaFoldDB" id="A0A2Z5G4R8"/>
<keyword evidence="4" id="KW-0274">FAD</keyword>
<organism evidence="11 12">
    <name type="scientific">Acidisarcina polymorpha</name>
    <dbReference type="NCBI Taxonomy" id="2211140"/>
    <lineage>
        <taxon>Bacteria</taxon>
        <taxon>Pseudomonadati</taxon>
        <taxon>Acidobacteriota</taxon>
        <taxon>Terriglobia</taxon>
        <taxon>Terriglobales</taxon>
        <taxon>Acidobacteriaceae</taxon>
        <taxon>Acidisarcina</taxon>
    </lineage>
</organism>
<evidence type="ECO:0000256" key="1">
    <source>
        <dbReference type="ARBA" id="ARBA00005272"/>
    </source>
</evidence>
<evidence type="ECO:0000256" key="8">
    <source>
        <dbReference type="ARBA" id="ARBA00047599"/>
    </source>
</evidence>